<name>A0A3N4KB40_9PEZI</name>
<keyword evidence="1" id="KW-1133">Transmembrane helix</keyword>
<accession>A0A3N4KB40</accession>
<dbReference type="EMBL" id="ML119176">
    <property type="protein sequence ID" value="RPB07720.1"/>
    <property type="molecule type" value="Genomic_DNA"/>
</dbReference>
<dbReference type="AlphaFoldDB" id="A0A3N4KB40"/>
<dbReference type="InParanoid" id="A0A3N4KB40"/>
<sequence length="75" mass="8403">MILGVCNNGPVQKRQYSSTYSLRVPALQSYLYRLSPDDSWHRCLYVILAPAYAQFACLLSVGIIPVSRLGEKHSS</sequence>
<gene>
    <name evidence="2" type="ORF">P167DRAFT_392125</name>
</gene>
<evidence type="ECO:0000313" key="3">
    <source>
        <dbReference type="Proteomes" id="UP000277580"/>
    </source>
</evidence>
<keyword evidence="1" id="KW-0812">Transmembrane</keyword>
<evidence type="ECO:0000313" key="2">
    <source>
        <dbReference type="EMBL" id="RPB07720.1"/>
    </source>
</evidence>
<feature type="transmembrane region" description="Helical" evidence="1">
    <location>
        <begin position="44"/>
        <end position="66"/>
    </location>
</feature>
<organism evidence="2 3">
    <name type="scientific">Morchella conica CCBAS932</name>
    <dbReference type="NCBI Taxonomy" id="1392247"/>
    <lineage>
        <taxon>Eukaryota</taxon>
        <taxon>Fungi</taxon>
        <taxon>Dikarya</taxon>
        <taxon>Ascomycota</taxon>
        <taxon>Pezizomycotina</taxon>
        <taxon>Pezizomycetes</taxon>
        <taxon>Pezizales</taxon>
        <taxon>Morchellaceae</taxon>
        <taxon>Morchella</taxon>
    </lineage>
</organism>
<evidence type="ECO:0000256" key="1">
    <source>
        <dbReference type="SAM" id="Phobius"/>
    </source>
</evidence>
<reference evidence="2 3" key="1">
    <citation type="journal article" date="2018" name="Nat. Ecol. Evol.">
        <title>Pezizomycetes genomes reveal the molecular basis of ectomycorrhizal truffle lifestyle.</title>
        <authorList>
            <person name="Murat C."/>
            <person name="Payen T."/>
            <person name="Noel B."/>
            <person name="Kuo A."/>
            <person name="Morin E."/>
            <person name="Chen J."/>
            <person name="Kohler A."/>
            <person name="Krizsan K."/>
            <person name="Balestrini R."/>
            <person name="Da Silva C."/>
            <person name="Montanini B."/>
            <person name="Hainaut M."/>
            <person name="Levati E."/>
            <person name="Barry K.W."/>
            <person name="Belfiori B."/>
            <person name="Cichocki N."/>
            <person name="Clum A."/>
            <person name="Dockter R.B."/>
            <person name="Fauchery L."/>
            <person name="Guy J."/>
            <person name="Iotti M."/>
            <person name="Le Tacon F."/>
            <person name="Lindquist E.A."/>
            <person name="Lipzen A."/>
            <person name="Malagnac F."/>
            <person name="Mello A."/>
            <person name="Molinier V."/>
            <person name="Miyauchi S."/>
            <person name="Poulain J."/>
            <person name="Riccioni C."/>
            <person name="Rubini A."/>
            <person name="Sitrit Y."/>
            <person name="Splivallo R."/>
            <person name="Traeger S."/>
            <person name="Wang M."/>
            <person name="Zifcakova L."/>
            <person name="Wipf D."/>
            <person name="Zambonelli A."/>
            <person name="Paolocci F."/>
            <person name="Nowrousian M."/>
            <person name="Ottonello S."/>
            <person name="Baldrian P."/>
            <person name="Spatafora J.W."/>
            <person name="Henrissat B."/>
            <person name="Nagy L.G."/>
            <person name="Aury J.M."/>
            <person name="Wincker P."/>
            <person name="Grigoriev I.V."/>
            <person name="Bonfante P."/>
            <person name="Martin F.M."/>
        </authorList>
    </citation>
    <scope>NUCLEOTIDE SEQUENCE [LARGE SCALE GENOMIC DNA]</scope>
    <source>
        <strain evidence="2 3">CCBAS932</strain>
    </source>
</reference>
<protein>
    <submittedName>
        <fullName evidence="2">Uncharacterized protein</fullName>
    </submittedName>
</protein>
<keyword evidence="1" id="KW-0472">Membrane</keyword>
<proteinExistence type="predicted"/>
<dbReference type="Proteomes" id="UP000277580">
    <property type="component" value="Unassembled WGS sequence"/>
</dbReference>
<keyword evidence="3" id="KW-1185">Reference proteome</keyword>